<dbReference type="HOGENOM" id="CLU_027882_0_1_1"/>
<dbReference type="InterPro" id="IPR023797">
    <property type="entry name" value="RNA3'_phos_cyclase_dom"/>
</dbReference>
<evidence type="ECO:0000256" key="9">
    <source>
        <dbReference type="PIRSR" id="PIRSR005378-1"/>
    </source>
</evidence>
<dbReference type="GO" id="GO:0003963">
    <property type="term" value="F:RNA-3'-phosphate cyclase activity"/>
    <property type="evidence" value="ECO:0007669"/>
    <property type="project" value="UniProtKB-EC"/>
</dbReference>
<dbReference type="OrthoDB" id="25029at2759"/>
<dbReference type="AlphaFoldDB" id="V4AM61"/>
<feature type="domain" description="RNA 3'-terminal phosphate cyclase insert" evidence="12">
    <location>
        <begin position="192"/>
        <end position="294"/>
    </location>
</feature>
<dbReference type="CDD" id="cd00874">
    <property type="entry name" value="RNA_Cyclase_Class_II"/>
    <property type="match status" value="1"/>
</dbReference>
<dbReference type="InterPro" id="IPR036553">
    <property type="entry name" value="RPTC_insert"/>
</dbReference>
<dbReference type="PANTHER" id="PTHR11096:SF0">
    <property type="entry name" value="RNA 3'-TERMINAL PHOSPHATE CYCLASE"/>
    <property type="match status" value="1"/>
</dbReference>
<evidence type="ECO:0000256" key="4">
    <source>
        <dbReference type="ARBA" id="ARBA00022598"/>
    </source>
</evidence>
<organism evidence="13 14">
    <name type="scientific">Lottia gigantea</name>
    <name type="common">Giant owl limpet</name>
    <dbReference type="NCBI Taxonomy" id="225164"/>
    <lineage>
        <taxon>Eukaryota</taxon>
        <taxon>Metazoa</taxon>
        <taxon>Spiralia</taxon>
        <taxon>Lophotrochozoa</taxon>
        <taxon>Mollusca</taxon>
        <taxon>Gastropoda</taxon>
        <taxon>Patellogastropoda</taxon>
        <taxon>Lottioidea</taxon>
        <taxon>Lottiidae</taxon>
        <taxon>Lottia</taxon>
    </lineage>
</organism>
<dbReference type="InterPro" id="IPR017770">
    <property type="entry name" value="RNA3'_term_phos_cyc_type_1"/>
</dbReference>
<keyword evidence="5 10" id="KW-0547">Nucleotide-binding</keyword>
<feature type="domain" description="RNA 3'-terminal phosphate cyclase" evidence="11">
    <location>
        <begin position="21"/>
        <end position="345"/>
    </location>
</feature>
<evidence type="ECO:0000259" key="12">
    <source>
        <dbReference type="Pfam" id="PF05189"/>
    </source>
</evidence>
<evidence type="ECO:0000256" key="2">
    <source>
        <dbReference type="ARBA" id="ARBA00012725"/>
    </source>
</evidence>
<dbReference type="PANTHER" id="PTHR11096">
    <property type="entry name" value="RNA 3' TERMINAL PHOSPHATE CYCLASE"/>
    <property type="match status" value="1"/>
</dbReference>
<evidence type="ECO:0000256" key="10">
    <source>
        <dbReference type="PIRSR" id="PIRSR005378-2"/>
    </source>
</evidence>
<dbReference type="GO" id="GO:0006396">
    <property type="term" value="P:RNA processing"/>
    <property type="evidence" value="ECO:0007669"/>
    <property type="project" value="InterPro"/>
</dbReference>
<dbReference type="RefSeq" id="XP_009043829.1">
    <property type="nucleotide sequence ID" value="XM_009045581.1"/>
</dbReference>
<dbReference type="NCBIfam" id="TIGR03399">
    <property type="entry name" value="RNA_3prim_cycl"/>
    <property type="match status" value="1"/>
</dbReference>
<dbReference type="PIRSF" id="PIRSF005378">
    <property type="entry name" value="RNA3'_term_phos_cycl_euk"/>
    <property type="match status" value="1"/>
</dbReference>
<dbReference type="GO" id="GO:0005524">
    <property type="term" value="F:ATP binding"/>
    <property type="evidence" value="ECO:0007669"/>
    <property type="project" value="UniProtKB-KW"/>
</dbReference>
<evidence type="ECO:0000313" key="14">
    <source>
        <dbReference type="Proteomes" id="UP000030746"/>
    </source>
</evidence>
<dbReference type="GeneID" id="20246051"/>
<evidence type="ECO:0000256" key="3">
    <source>
        <dbReference type="ARBA" id="ARBA00021428"/>
    </source>
</evidence>
<feature type="binding site" evidence="10">
    <location>
        <begin position="302"/>
        <end position="306"/>
    </location>
    <ligand>
        <name>ATP</name>
        <dbReference type="ChEBI" id="CHEBI:30616"/>
    </ligand>
</feature>
<dbReference type="InterPro" id="IPR000228">
    <property type="entry name" value="RNA3'_term_phos_cyc"/>
</dbReference>
<dbReference type="EC" id="6.5.1.4" evidence="2"/>
<dbReference type="Gene3D" id="3.30.360.20">
    <property type="entry name" value="RNA 3'-terminal phosphate cyclase, insert domain"/>
    <property type="match status" value="1"/>
</dbReference>
<dbReference type="PROSITE" id="PS01287">
    <property type="entry name" value="RTC"/>
    <property type="match status" value="1"/>
</dbReference>
<dbReference type="Proteomes" id="UP000030746">
    <property type="component" value="Unassembled WGS sequence"/>
</dbReference>
<evidence type="ECO:0000256" key="8">
    <source>
        <dbReference type="ARBA" id="ARBA00045867"/>
    </source>
</evidence>
<dbReference type="SUPFAM" id="SSF52913">
    <property type="entry name" value="RNA 3'-terminal phosphate cyclase, RPTC, insert domain"/>
    <property type="match status" value="1"/>
</dbReference>
<dbReference type="KEGG" id="lgi:LOTGIDRAFT_208285"/>
<evidence type="ECO:0000259" key="11">
    <source>
        <dbReference type="Pfam" id="PF01137"/>
    </source>
</evidence>
<comment type="similarity">
    <text evidence="1">Belongs to the RNA 3'-terminal cyclase family. Type 1 subfamily.</text>
</comment>
<comment type="catalytic activity">
    <reaction evidence="6">
        <text>a 3'-end 3'-phospho-ribonucleotide-RNA + ATP = a 3'-end 2',3'-cyclophospho-ribonucleotide-RNA + AMP + diphosphate</text>
        <dbReference type="Rhea" id="RHEA:23976"/>
        <dbReference type="Rhea" id="RHEA-COMP:10463"/>
        <dbReference type="Rhea" id="RHEA-COMP:10464"/>
        <dbReference type="ChEBI" id="CHEBI:30616"/>
        <dbReference type="ChEBI" id="CHEBI:33019"/>
        <dbReference type="ChEBI" id="CHEBI:83062"/>
        <dbReference type="ChEBI" id="CHEBI:83064"/>
        <dbReference type="ChEBI" id="CHEBI:456215"/>
        <dbReference type="EC" id="6.5.1.4"/>
    </reaction>
</comment>
<gene>
    <name evidence="13" type="ORF">LOTGIDRAFT_208285</name>
</gene>
<dbReference type="Pfam" id="PF01137">
    <property type="entry name" value="RTC"/>
    <property type="match status" value="1"/>
</dbReference>
<dbReference type="EMBL" id="KB199650">
    <property type="protein sequence ID" value="ESP05284.1"/>
    <property type="molecule type" value="Genomic_DNA"/>
</dbReference>
<dbReference type="InterPro" id="IPR013792">
    <property type="entry name" value="RNA3'P_cycl/enolpyr_Trfase_a/b"/>
</dbReference>
<dbReference type="SUPFAM" id="SSF55205">
    <property type="entry name" value="EPT/RTPC-like"/>
    <property type="match status" value="2"/>
</dbReference>
<evidence type="ECO:0000256" key="1">
    <source>
        <dbReference type="ARBA" id="ARBA00009206"/>
    </source>
</evidence>
<dbReference type="Gene3D" id="3.65.10.20">
    <property type="entry name" value="RNA 3'-terminal phosphate cyclase domain"/>
    <property type="match status" value="1"/>
</dbReference>
<feature type="binding site" evidence="10">
    <location>
        <position position="112"/>
    </location>
    <ligand>
        <name>ATP</name>
        <dbReference type="ChEBI" id="CHEBI:30616"/>
    </ligand>
</feature>
<keyword evidence="14" id="KW-1185">Reference proteome</keyword>
<dbReference type="CTD" id="20246051"/>
<reference evidence="13 14" key="1">
    <citation type="journal article" date="2013" name="Nature">
        <title>Insights into bilaterian evolution from three spiralian genomes.</title>
        <authorList>
            <person name="Simakov O."/>
            <person name="Marletaz F."/>
            <person name="Cho S.J."/>
            <person name="Edsinger-Gonzales E."/>
            <person name="Havlak P."/>
            <person name="Hellsten U."/>
            <person name="Kuo D.H."/>
            <person name="Larsson T."/>
            <person name="Lv J."/>
            <person name="Arendt D."/>
            <person name="Savage R."/>
            <person name="Osoegawa K."/>
            <person name="de Jong P."/>
            <person name="Grimwood J."/>
            <person name="Chapman J.A."/>
            <person name="Shapiro H."/>
            <person name="Aerts A."/>
            <person name="Otillar R.P."/>
            <person name="Terry A.Y."/>
            <person name="Boore J.L."/>
            <person name="Grigoriev I.V."/>
            <person name="Lindberg D.R."/>
            <person name="Seaver E.C."/>
            <person name="Weisblat D.A."/>
            <person name="Putnam N.H."/>
            <person name="Rokhsar D.S."/>
        </authorList>
    </citation>
    <scope>NUCLEOTIDE SEQUENCE [LARGE SCALE GENOMIC DNA]</scope>
</reference>
<comment type="function">
    <text evidence="8">Catalyzes the conversion of 3'-phosphate to a 2',3'-cyclic phosphodiester at the end of RNA. The mechanism of action of the enzyme occurs in 3 steps: (A) adenylation of the enzyme by ATP; (B) transfer of adenylate to an RNA-N3'P to produce RNA-N3'PP5'A; (C) and attack of the adjacent 2'-hydroxyl on the 3'-phosphorus in the diester linkage to produce the cyclic end product. Likely functions in some aspects of cellular RNA processing. Function plays an important role in regulating axon regeneration by inhibiting central nervous system (CNS) axon regeneration following optic nerve injury.</text>
</comment>
<feature type="active site" description="Tele-AMP-histidine intermediate" evidence="9">
    <location>
        <position position="328"/>
    </location>
</feature>
<evidence type="ECO:0000256" key="7">
    <source>
        <dbReference type="ARBA" id="ARBA00032543"/>
    </source>
</evidence>
<keyword evidence="4" id="KW-0436">Ligase</keyword>
<accession>V4AM61</accession>
<dbReference type="HAMAP" id="MF_00200">
    <property type="entry name" value="RTC"/>
    <property type="match status" value="1"/>
</dbReference>
<sequence>MKMAQSTVSEGEAIIINGALLEGGGQILRNSAALSCLLKKPITINNIRAGRSNPGLRPQHLKGLELISEICHGKIVGARVQSTEISLYPQNIKGGNYIADTKTAGSICLLLQAALPCLLYSDVECCLTLRGGTNADMAPPVDYFYLVFGPMTARLGVNIECELRKRGFYPKGGGEVRVKVQPVKLLKSVKLLERGEIKEIKIYSYVAGVLPVKVAHIMSESAEKLIKKFHPNASIVPEIIKVPDREAVGTGCGIMVVCEMTTGCLLAGSGLGKKGVPAETVGETAAQMLLDNLQHGGCVDEYLQDQLILFMALAEGKSEVLCGPISLHTETAIHVAKTLTQVRLNLTQSRDKVSDNTNIIECEGIGLQNHFIS</sequence>
<dbReference type="InterPro" id="IPR037136">
    <property type="entry name" value="RNA3'_phos_cyclase_dom_sf"/>
</dbReference>
<dbReference type="GO" id="GO:0005634">
    <property type="term" value="C:nucleus"/>
    <property type="evidence" value="ECO:0007669"/>
    <property type="project" value="TreeGrafter"/>
</dbReference>
<name>V4AM61_LOTGI</name>
<evidence type="ECO:0000256" key="6">
    <source>
        <dbReference type="ARBA" id="ARBA00024481"/>
    </source>
</evidence>
<dbReference type="OMA" id="WSPPIDY"/>
<dbReference type="InterPro" id="IPR020719">
    <property type="entry name" value="RNA3'_term_phos_cycl-like_CS"/>
</dbReference>
<protein>
    <recommendedName>
        <fullName evidence="3">RNA 3'-terminal phosphate cyclase</fullName>
        <ecNumber evidence="2">6.5.1.4</ecNumber>
    </recommendedName>
    <alternativeName>
        <fullName evidence="7">RNA terminal phosphate cyclase domain-containing protein 1</fullName>
    </alternativeName>
</protein>
<evidence type="ECO:0000256" key="5">
    <source>
        <dbReference type="ARBA" id="ARBA00022741"/>
    </source>
</evidence>
<dbReference type="Pfam" id="PF05189">
    <property type="entry name" value="RTC_insert"/>
    <property type="match status" value="1"/>
</dbReference>
<keyword evidence="10" id="KW-0067">ATP-binding</keyword>
<dbReference type="FunFam" id="3.30.360.20:FF:000002">
    <property type="entry name" value="RNA terminal phosphate cyclase-like 1"/>
    <property type="match status" value="1"/>
</dbReference>
<dbReference type="STRING" id="225164.V4AM61"/>
<dbReference type="InterPro" id="IPR013791">
    <property type="entry name" value="RNA3'-term_phos_cycl_insert"/>
</dbReference>
<evidence type="ECO:0000313" key="13">
    <source>
        <dbReference type="EMBL" id="ESP05284.1"/>
    </source>
</evidence>
<proteinExistence type="inferred from homology"/>